<keyword evidence="3" id="KW-1185">Reference proteome</keyword>
<dbReference type="AlphaFoldDB" id="A0A0A3HXM3"/>
<dbReference type="OrthoDB" id="5190099at2"/>
<dbReference type="EMBL" id="JPVO01000040">
    <property type="protein sequence ID" value="KGR77199.1"/>
    <property type="molecule type" value="Genomic_DNA"/>
</dbReference>
<evidence type="ECO:0000256" key="1">
    <source>
        <dbReference type="SAM" id="Phobius"/>
    </source>
</evidence>
<dbReference type="STRING" id="1384057.CD33_03575"/>
<dbReference type="Proteomes" id="UP000030408">
    <property type="component" value="Unassembled WGS sequence"/>
</dbReference>
<organism evidence="2 3">
    <name type="scientific">Ureibacillus sinduriensis BLB-1 = JCM 15800</name>
    <dbReference type="NCBI Taxonomy" id="1384057"/>
    <lineage>
        <taxon>Bacteria</taxon>
        <taxon>Bacillati</taxon>
        <taxon>Bacillota</taxon>
        <taxon>Bacilli</taxon>
        <taxon>Bacillales</taxon>
        <taxon>Caryophanaceae</taxon>
        <taxon>Ureibacillus</taxon>
    </lineage>
</organism>
<dbReference type="RefSeq" id="WP_036198268.1">
    <property type="nucleotide sequence ID" value="NZ_AVCY01000016.1"/>
</dbReference>
<evidence type="ECO:0000313" key="3">
    <source>
        <dbReference type="Proteomes" id="UP000030408"/>
    </source>
</evidence>
<accession>A0A0A3HXM3</accession>
<keyword evidence="1" id="KW-1133">Transmembrane helix</keyword>
<reference evidence="2 3" key="1">
    <citation type="submission" date="2014-02" db="EMBL/GenBank/DDBJ databases">
        <title>Draft genome sequence of Lysinibacillus sinduriensis JCM 15800.</title>
        <authorList>
            <person name="Zhang F."/>
            <person name="Wang G."/>
            <person name="Zhang L."/>
        </authorList>
    </citation>
    <scope>NUCLEOTIDE SEQUENCE [LARGE SCALE GENOMIC DNA]</scope>
    <source>
        <strain evidence="2 3">JCM 15800</strain>
    </source>
</reference>
<feature type="transmembrane region" description="Helical" evidence="1">
    <location>
        <begin position="86"/>
        <end position="106"/>
    </location>
</feature>
<keyword evidence="1" id="KW-0812">Transmembrane</keyword>
<evidence type="ECO:0000313" key="2">
    <source>
        <dbReference type="EMBL" id="KGR77199.1"/>
    </source>
</evidence>
<feature type="transmembrane region" description="Helical" evidence="1">
    <location>
        <begin position="12"/>
        <end position="37"/>
    </location>
</feature>
<dbReference type="eggNOG" id="COG4329">
    <property type="taxonomic scope" value="Bacteria"/>
</dbReference>
<name>A0A0A3HXM3_9BACL</name>
<keyword evidence="1" id="KW-0472">Membrane</keyword>
<feature type="transmembrane region" description="Helical" evidence="1">
    <location>
        <begin position="57"/>
        <end position="74"/>
    </location>
</feature>
<gene>
    <name evidence="2" type="ORF">CD33_03575</name>
</gene>
<feature type="transmembrane region" description="Helical" evidence="1">
    <location>
        <begin position="126"/>
        <end position="144"/>
    </location>
</feature>
<dbReference type="InterPro" id="IPR018719">
    <property type="entry name" value="DUF2243_membrane"/>
</dbReference>
<protein>
    <submittedName>
        <fullName evidence="2">Membrane protein</fullName>
    </submittedName>
</protein>
<dbReference type="Pfam" id="PF10002">
    <property type="entry name" value="DUF2243"/>
    <property type="match status" value="1"/>
</dbReference>
<sequence length="158" mass="18071">MKNRRSSQDEPFNFWSGILFGIGLVTFIDEVIFHQLLHWHHFYDKSTTSMGLISDGVLHAFSWFATVLALFMLADIRKRNVWDKRSWVGALILGAGAFQLFDGIINHKLLRVHQIRYDVDVLPYDIVWNVTAGLMIVIGLAILVKKKSSEPMKKAGEL</sequence>
<comment type="caution">
    <text evidence="2">The sequence shown here is derived from an EMBL/GenBank/DDBJ whole genome shotgun (WGS) entry which is preliminary data.</text>
</comment>
<proteinExistence type="predicted"/>